<evidence type="ECO:0000256" key="8">
    <source>
        <dbReference type="PIRSR" id="PIRSR001589-2"/>
    </source>
</evidence>
<comment type="similarity">
    <text evidence="2">Belongs to the asparagine synthetase family.</text>
</comment>
<feature type="binding site" evidence="8">
    <location>
        <position position="56"/>
    </location>
    <ligand>
        <name>L-glutamine</name>
        <dbReference type="ChEBI" id="CHEBI:58359"/>
    </ligand>
</feature>
<comment type="pathway">
    <text evidence="1">Amino-acid biosynthesis; L-asparagine biosynthesis; L-asparagine from L-aspartate (L-Gln route): step 1/1.</text>
</comment>
<dbReference type="InterPro" id="IPR017932">
    <property type="entry name" value="GATase_2_dom"/>
</dbReference>
<dbReference type="PANTHER" id="PTHR43284:SF1">
    <property type="entry name" value="ASPARAGINE SYNTHETASE"/>
    <property type="match status" value="1"/>
</dbReference>
<comment type="catalytic activity">
    <reaction evidence="7">
        <text>L-aspartate + L-glutamine + ATP + H2O = L-asparagine + L-glutamate + AMP + diphosphate + H(+)</text>
        <dbReference type="Rhea" id="RHEA:12228"/>
        <dbReference type="ChEBI" id="CHEBI:15377"/>
        <dbReference type="ChEBI" id="CHEBI:15378"/>
        <dbReference type="ChEBI" id="CHEBI:29985"/>
        <dbReference type="ChEBI" id="CHEBI:29991"/>
        <dbReference type="ChEBI" id="CHEBI:30616"/>
        <dbReference type="ChEBI" id="CHEBI:33019"/>
        <dbReference type="ChEBI" id="CHEBI:58048"/>
        <dbReference type="ChEBI" id="CHEBI:58359"/>
        <dbReference type="ChEBI" id="CHEBI:456215"/>
        <dbReference type="EC" id="6.3.5.4"/>
    </reaction>
</comment>
<evidence type="ECO:0000256" key="1">
    <source>
        <dbReference type="ARBA" id="ARBA00005187"/>
    </source>
</evidence>
<dbReference type="Gene3D" id="3.60.20.10">
    <property type="entry name" value="Glutamine Phosphoribosylpyrophosphate, subunit 1, domain 1"/>
    <property type="match status" value="1"/>
</dbReference>
<feature type="binding site" evidence="8">
    <location>
        <begin position="319"/>
        <end position="320"/>
    </location>
    <ligand>
        <name>ATP</name>
        <dbReference type="ChEBI" id="CHEBI:30616"/>
    </ligand>
</feature>
<dbReference type="PANTHER" id="PTHR43284">
    <property type="entry name" value="ASPARAGINE SYNTHETASE (GLUTAMINE-HYDROLYZING)"/>
    <property type="match status" value="1"/>
</dbReference>
<dbReference type="CDD" id="cd01991">
    <property type="entry name" value="Asn_synthase_B_C"/>
    <property type="match status" value="1"/>
</dbReference>
<evidence type="ECO:0000313" key="11">
    <source>
        <dbReference type="Proteomes" id="UP000187735"/>
    </source>
</evidence>
<feature type="domain" description="Glutamine amidotransferase type-2" evidence="9">
    <location>
        <begin position="1"/>
        <end position="169"/>
    </location>
</feature>
<keyword evidence="6" id="KW-0315">Glutamine amidotransferase</keyword>
<keyword evidence="10" id="KW-0436">Ligase</keyword>
<dbReference type="Gene3D" id="3.40.50.620">
    <property type="entry name" value="HUPs"/>
    <property type="match status" value="2"/>
</dbReference>
<dbReference type="InterPro" id="IPR051786">
    <property type="entry name" value="ASN_synthetase/amidase"/>
</dbReference>
<evidence type="ECO:0000256" key="6">
    <source>
        <dbReference type="ARBA" id="ARBA00022962"/>
    </source>
</evidence>
<name>A0A1P8WN33_9PLAN</name>
<dbReference type="NCBIfam" id="TIGR01536">
    <property type="entry name" value="asn_synth_AEB"/>
    <property type="match status" value="1"/>
</dbReference>
<dbReference type="GO" id="GO:0005524">
    <property type="term" value="F:ATP binding"/>
    <property type="evidence" value="ECO:0007669"/>
    <property type="project" value="UniProtKB-KW"/>
</dbReference>
<evidence type="ECO:0000256" key="7">
    <source>
        <dbReference type="ARBA" id="ARBA00048741"/>
    </source>
</evidence>
<dbReference type="EMBL" id="CP017641">
    <property type="protein sequence ID" value="APZ95465.1"/>
    <property type="molecule type" value="Genomic_DNA"/>
</dbReference>
<dbReference type="InterPro" id="IPR006426">
    <property type="entry name" value="Asn_synth_AEB"/>
</dbReference>
<dbReference type="SUPFAM" id="SSF56235">
    <property type="entry name" value="N-terminal nucleophile aminohydrolases (Ntn hydrolases)"/>
    <property type="match status" value="1"/>
</dbReference>
<keyword evidence="4 8" id="KW-0547">Nucleotide-binding</keyword>
<dbReference type="GO" id="GO:0006529">
    <property type="term" value="P:asparagine biosynthetic process"/>
    <property type="evidence" value="ECO:0007669"/>
    <property type="project" value="InterPro"/>
</dbReference>
<organism evidence="10 11">
    <name type="scientific">Fuerstiella marisgermanici</name>
    <dbReference type="NCBI Taxonomy" id="1891926"/>
    <lineage>
        <taxon>Bacteria</taxon>
        <taxon>Pseudomonadati</taxon>
        <taxon>Planctomycetota</taxon>
        <taxon>Planctomycetia</taxon>
        <taxon>Planctomycetales</taxon>
        <taxon>Planctomycetaceae</taxon>
        <taxon>Fuerstiella</taxon>
    </lineage>
</organism>
<dbReference type="GO" id="GO:0004066">
    <property type="term" value="F:asparagine synthase (glutamine-hydrolyzing) activity"/>
    <property type="evidence" value="ECO:0007669"/>
    <property type="project" value="UniProtKB-EC"/>
</dbReference>
<keyword evidence="5 8" id="KW-0067">ATP-binding</keyword>
<evidence type="ECO:0000256" key="2">
    <source>
        <dbReference type="ARBA" id="ARBA00005752"/>
    </source>
</evidence>
<dbReference type="Proteomes" id="UP000187735">
    <property type="component" value="Chromosome"/>
</dbReference>
<dbReference type="CDD" id="cd00712">
    <property type="entry name" value="AsnB"/>
    <property type="match status" value="1"/>
</dbReference>
<dbReference type="PIRSF" id="PIRSF001589">
    <property type="entry name" value="Asn_synthetase_glu-h"/>
    <property type="match status" value="1"/>
</dbReference>
<feature type="binding site" evidence="8">
    <location>
        <position position="247"/>
    </location>
    <ligand>
        <name>ATP</name>
        <dbReference type="ChEBI" id="CHEBI:30616"/>
    </ligand>
</feature>
<dbReference type="GO" id="GO:0005829">
    <property type="term" value="C:cytosol"/>
    <property type="evidence" value="ECO:0007669"/>
    <property type="project" value="TreeGrafter"/>
</dbReference>
<dbReference type="InterPro" id="IPR014729">
    <property type="entry name" value="Rossmann-like_a/b/a_fold"/>
</dbReference>
<dbReference type="InterPro" id="IPR033738">
    <property type="entry name" value="AsnB_N"/>
</dbReference>
<sequence length="568" mass="63194">MAHARLSIQDLSSAGRQPMYSDDARYVICFNGEIYNFHKLREGLLKTGESFHTGTDTEVILKLYQRHGADVVSYLEGMFAIAVWDTVEGQLFLARDPLGIKPLYVWEVGNSIAFASEIRAVLAADLGPRNLNKDALFDYLRLGSVQEPDTLVEGIWLLPPGSTMAWKGGNSSQSQYWELHSRFANKPDIGDTAEAISVTRAALESTVEKHFVSDVPVGIFLSGGIDSTALVALASTMGHDSPETFCISFNEKNFNEGSLAEKTAIHFGSQHTDYRMTPVAGAKLVETYLESMDQPCIDGFNTFCVSRVAKEAGVKVVLSGLGGDELFGGYPSFQKVPALARLHRLSRYMPARRALGRLVERHGSTSQVRRLGSFLQTAGGVAEAWTTMRGFFTQNESIGVARWLTQQKDVRCVRALRFDTPHFQLDELAHVSALETIGYMRNQLLRESDVMSMAAGLELRVPFVDRAFVDSINRIPSNIRLQKGKQLLLDAVPEIPSWIRESPKRGFRFPFGEWAQGAWSDTFGDIHADCPVPCDTWYRLWTIFALRHFLRVNKVDCSGVNHSLLKAA</sequence>
<reference evidence="10 11" key="1">
    <citation type="journal article" date="2016" name="Front. Microbiol.">
        <title>Fuerstia marisgermanicae gen. nov., sp. nov., an Unusual Member of the Phylum Planctomycetes from the German Wadden Sea.</title>
        <authorList>
            <person name="Kohn T."/>
            <person name="Heuer A."/>
            <person name="Jogler M."/>
            <person name="Vollmers J."/>
            <person name="Boedeker C."/>
            <person name="Bunk B."/>
            <person name="Rast P."/>
            <person name="Borchert D."/>
            <person name="Glockner I."/>
            <person name="Freese H.M."/>
            <person name="Klenk H.P."/>
            <person name="Overmann J."/>
            <person name="Kaster A.K."/>
            <person name="Rohde M."/>
            <person name="Wiegand S."/>
            <person name="Jogler C."/>
        </authorList>
    </citation>
    <scope>NUCLEOTIDE SEQUENCE [LARGE SCALE GENOMIC DNA]</scope>
    <source>
        <strain evidence="10 11">NH11</strain>
    </source>
</reference>
<dbReference type="InterPro" id="IPR029055">
    <property type="entry name" value="Ntn_hydrolases_N"/>
</dbReference>
<dbReference type="InterPro" id="IPR001962">
    <property type="entry name" value="Asn_synthase"/>
</dbReference>
<dbReference type="Pfam" id="PF00733">
    <property type="entry name" value="Asn_synthase"/>
    <property type="match status" value="1"/>
</dbReference>
<dbReference type="STRING" id="1891926.Fuma_05123"/>
<keyword evidence="11" id="KW-1185">Reference proteome</keyword>
<evidence type="ECO:0000256" key="5">
    <source>
        <dbReference type="ARBA" id="ARBA00022840"/>
    </source>
</evidence>
<evidence type="ECO:0000259" key="9">
    <source>
        <dbReference type="PROSITE" id="PS51278"/>
    </source>
</evidence>
<dbReference type="Pfam" id="PF13537">
    <property type="entry name" value="GATase_7"/>
    <property type="match status" value="1"/>
</dbReference>
<protein>
    <recommendedName>
        <fullName evidence="3">asparagine synthase (glutamine-hydrolyzing)</fullName>
        <ecNumber evidence="3">6.3.5.4</ecNumber>
    </recommendedName>
</protein>
<evidence type="ECO:0000256" key="3">
    <source>
        <dbReference type="ARBA" id="ARBA00012737"/>
    </source>
</evidence>
<accession>A0A1P8WN33</accession>
<evidence type="ECO:0000313" key="10">
    <source>
        <dbReference type="EMBL" id="APZ95465.1"/>
    </source>
</evidence>
<dbReference type="KEGG" id="fmr:Fuma_05123"/>
<proteinExistence type="inferred from homology"/>
<evidence type="ECO:0000256" key="4">
    <source>
        <dbReference type="ARBA" id="ARBA00022741"/>
    </source>
</evidence>
<dbReference type="SUPFAM" id="SSF52402">
    <property type="entry name" value="Adenine nucleotide alpha hydrolases-like"/>
    <property type="match status" value="1"/>
</dbReference>
<dbReference type="AlphaFoldDB" id="A0A1P8WN33"/>
<dbReference type="PROSITE" id="PS51278">
    <property type="entry name" value="GATASE_TYPE_2"/>
    <property type="match status" value="1"/>
</dbReference>
<gene>
    <name evidence="10" type="primary">asnB_3</name>
    <name evidence="10" type="ORF">Fuma_05123</name>
</gene>
<dbReference type="EC" id="6.3.5.4" evidence="3"/>